<evidence type="ECO:0000256" key="2">
    <source>
        <dbReference type="ARBA" id="ARBA00023315"/>
    </source>
</evidence>
<dbReference type="SUPFAM" id="SSF52777">
    <property type="entry name" value="CoA-dependent acyltransferases"/>
    <property type="match status" value="1"/>
</dbReference>
<sequence length="466" mass="50072">MGEANVSGAVRVLAVSRVVPAPAPERAEQDGRVRLSFFDTPWVVLPPIQRVFLYDLPADGAADEFPAAVERLKKSLAATLALYLPLAGKLAYMPETEDVVVDCADDPGVAFVEAEGDMDVRRLAGDEAHDIPSFLSLVPELDAKVLPAPVLSVQATRLRDGLALGISVHHAVADGQAVWRFMGAWASASRDGSPVTKSLGPPHYSRDAVRIPGGDEFAREMLKKVAPNLPVANAMDYDFSQRFRLARRTFYLAADDIRALKRRIDTLAAAEATENAAGSDAPSRRVNGKPVSTFVALSALGWTAFVRSKGLAAGDDTYLIFLADLRARLDPPVGEGYLGNCIKGCLATADAGDLLGERGLLRACRAIQAAVAEMEAAPLAGTERWIERVMRLPFARLANVAASPRFRVYESADLGFGRPARVELVSMNNDGEMVLVGGRRDGEVQLSVSLDPARMDEFKAHVLATD</sequence>
<dbReference type="AlphaFoldDB" id="A0A0A9AHR8"/>
<organism evidence="3">
    <name type="scientific">Arundo donax</name>
    <name type="common">Giant reed</name>
    <name type="synonym">Donax arundinaceus</name>
    <dbReference type="NCBI Taxonomy" id="35708"/>
    <lineage>
        <taxon>Eukaryota</taxon>
        <taxon>Viridiplantae</taxon>
        <taxon>Streptophyta</taxon>
        <taxon>Embryophyta</taxon>
        <taxon>Tracheophyta</taxon>
        <taxon>Spermatophyta</taxon>
        <taxon>Magnoliopsida</taxon>
        <taxon>Liliopsida</taxon>
        <taxon>Poales</taxon>
        <taxon>Poaceae</taxon>
        <taxon>PACMAD clade</taxon>
        <taxon>Arundinoideae</taxon>
        <taxon>Arundineae</taxon>
        <taxon>Arundo</taxon>
    </lineage>
</organism>
<dbReference type="Pfam" id="PF02458">
    <property type="entry name" value="Transferase"/>
    <property type="match status" value="1"/>
</dbReference>
<evidence type="ECO:0000313" key="3">
    <source>
        <dbReference type="EMBL" id="JAD48500.1"/>
    </source>
</evidence>
<keyword evidence="1" id="KW-0808">Transferase</keyword>
<keyword evidence="2" id="KW-0012">Acyltransferase</keyword>
<dbReference type="InterPro" id="IPR023213">
    <property type="entry name" value="CAT-like_dom_sf"/>
</dbReference>
<reference evidence="3" key="1">
    <citation type="submission" date="2014-09" db="EMBL/GenBank/DDBJ databases">
        <authorList>
            <person name="Magalhaes I.L.F."/>
            <person name="Oliveira U."/>
            <person name="Santos F.R."/>
            <person name="Vidigal T.H.D.A."/>
            <person name="Brescovit A.D."/>
            <person name="Santos A.J."/>
        </authorList>
    </citation>
    <scope>NUCLEOTIDE SEQUENCE</scope>
    <source>
        <tissue evidence="3">Shoot tissue taken approximately 20 cm above the soil surface</tissue>
    </source>
</reference>
<accession>A0A0A9AHR8</accession>
<dbReference type="GO" id="GO:0016747">
    <property type="term" value="F:acyltransferase activity, transferring groups other than amino-acyl groups"/>
    <property type="evidence" value="ECO:0007669"/>
    <property type="project" value="UniProtKB-ARBA"/>
</dbReference>
<proteinExistence type="predicted"/>
<name>A0A0A9AHR8_ARUDO</name>
<dbReference type="PANTHER" id="PTHR31625">
    <property type="match status" value="1"/>
</dbReference>
<evidence type="ECO:0000256" key="1">
    <source>
        <dbReference type="ARBA" id="ARBA00022679"/>
    </source>
</evidence>
<reference evidence="3" key="2">
    <citation type="journal article" date="2015" name="Data Brief">
        <title>Shoot transcriptome of the giant reed, Arundo donax.</title>
        <authorList>
            <person name="Barrero R.A."/>
            <person name="Guerrero F.D."/>
            <person name="Moolhuijzen P."/>
            <person name="Goolsby J.A."/>
            <person name="Tidwell J."/>
            <person name="Bellgard S.E."/>
            <person name="Bellgard M.I."/>
        </authorList>
    </citation>
    <scope>NUCLEOTIDE SEQUENCE</scope>
    <source>
        <tissue evidence="3">Shoot tissue taken approximately 20 cm above the soil surface</tissue>
    </source>
</reference>
<evidence type="ECO:0008006" key="4">
    <source>
        <dbReference type="Google" id="ProtNLM"/>
    </source>
</evidence>
<dbReference type="EMBL" id="GBRH01249395">
    <property type="protein sequence ID" value="JAD48500.1"/>
    <property type="molecule type" value="Transcribed_RNA"/>
</dbReference>
<dbReference type="Gene3D" id="3.30.559.10">
    <property type="entry name" value="Chloramphenicol acetyltransferase-like domain"/>
    <property type="match status" value="2"/>
</dbReference>
<dbReference type="InterPro" id="IPR051504">
    <property type="entry name" value="Plant_metabolite_acyltrans"/>
</dbReference>
<protein>
    <recommendedName>
        <fullName evidence="4">Anthocyanin acyltransferase</fullName>
    </recommendedName>
</protein>